<sequence length="370" mass="42980">MMSVQISEFEGNLDPEEFIVWMHTVERIFDYEEVSEERKIADAVELLQYFNLDDVRVLAHKVEQQPARRSSTHPLIKAPPFNKGSSSQAKPQSTSSRRTPSSTTRPEVKSNERDNARRCFKGQEVGHMASECPPRRNVVIRELSEGEEELDENVDHIWDAEEIEEYPDEGESKRNIYIKNKVDESRIEVIKEWPMPKCFHDIRSFHGLASFYKRCSKWNADASGVGIGGVLTQEGRPIAYFSEKLNGPKLNYSTYDKESLTIVQVLETWSQYLLPREFMLHTDHEALKYINGVRREIYSFEKSMEEESPDTLESTRHCRCFFRRISVGLEWRSKFNALSRDVLSASRRRAESSPKDCILHFQSRSDHGSM</sequence>
<comment type="caution">
    <text evidence="1">The sequence shown here is derived from an EMBL/GenBank/DDBJ whole genome shotgun (WGS) entry which is preliminary data.</text>
</comment>
<dbReference type="Proteomes" id="UP001057402">
    <property type="component" value="Chromosome 2"/>
</dbReference>
<accession>A0ACB9S9J1</accession>
<keyword evidence="2" id="KW-1185">Reference proteome</keyword>
<reference evidence="2" key="1">
    <citation type="journal article" date="2023" name="Front. Plant Sci.">
        <title>Chromosomal-level genome assembly of Melastoma candidum provides insights into trichome evolution.</title>
        <authorList>
            <person name="Zhong Y."/>
            <person name="Wu W."/>
            <person name="Sun C."/>
            <person name="Zou P."/>
            <person name="Liu Y."/>
            <person name="Dai S."/>
            <person name="Zhou R."/>
        </authorList>
    </citation>
    <scope>NUCLEOTIDE SEQUENCE [LARGE SCALE GENOMIC DNA]</scope>
</reference>
<name>A0ACB9S9J1_9MYRT</name>
<proteinExistence type="predicted"/>
<dbReference type="EMBL" id="CM042881">
    <property type="protein sequence ID" value="KAI4387323.1"/>
    <property type="molecule type" value="Genomic_DNA"/>
</dbReference>
<protein>
    <submittedName>
        <fullName evidence="1">Uncharacterized protein</fullName>
    </submittedName>
</protein>
<evidence type="ECO:0000313" key="1">
    <source>
        <dbReference type="EMBL" id="KAI4387323.1"/>
    </source>
</evidence>
<evidence type="ECO:0000313" key="2">
    <source>
        <dbReference type="Proteomes" id="UP001057402"/>
    </source>
</evidence>
<organism evidence="1 2">
    <name type="scientific">Melastoma candidum</name>
    <dbReference type="NCBI Taxonomy" id="119954"/>
    <lineage>
        <taxon>Eukaryota</taxon>
        <taxon>Viridiplantae</taxon>
        <taxon>Streptophyta</taxon>
        <taxon>Embryophyta</taxon>
        <taxon>Tracheophyta</taxon>
        <taxon>Spermatophyta</taxon>
        <taxon>Magnoliopsida</taxon>
        <taxon>eudicotyledons</taxon>
        <taxon>Gunneridae</taxon>
        <taxon>Pentapetalae</taxon>
        <taxon>rosids</taxon>
        <taxon>malvids</taxon>
        <taxon>Myrtales</taxon>
        <taxon>Melastomataceae</taxon>
        <taxon>Melastomatoideae</taxon>
        <taxon>Melastomateae</taxon>
        <taxon>Melastoma</taxon>
    </lineage>
</organism>
<gene>
    <name evidence="1" type="ORF">MLD38_005164</name>
</gene>